<dbReference type="HOGENOM" id="CLU_1023375_0_0_1"/>
<dbReference type="Proteomes" id="UP000002499">
    <property type="component" value="Unassembled WGS sequence"/>
</dbReference>
<dbReference type="eggNOG" id="ENOG502T89X">
    <property type="taxonomic scope" value="Eukaryota"/>
</dbReference>
<gene>
    <name evidence="2" type="ORF">MAC_04448</name>
</gene>
<dbReference type="InParanoid" id="E9E3K0"/>
<evidence type="ECO:0000313" key="2">
    <source>
        <dbReference type="EMBL" id="EFY89593.1"/>
    </source>
</evidence>
<name>E9E3K0_METAQ</name>
<dbReference type="EMBL" id="GL698498">
    <property type="protein sequence ID" value="EFY89593.1"/>
    <property type="molecule type" value="Genomic_DNA"/>
</dbReference>
<evidence type="ECO:0000256" key="1">
    <source>
        <dbReference type="SAM" id="MobiDB-lite"/>
    </source>
</evidence>
<dbReference type="AlphaFoldDB" id="E9E3K0"/>
<dbReference type="KEGG" id="maw:19248759"/>
<dbReference type="GeneID" id="19248759"/>
<keyword evidence="3" id="KW-1185">Reference proteome</keyword>
<feature type="region of interest" description="Disordered" evidence="1">
    <location>
        <begin position="188"/>
        <end position="212"/>
    </location>
</feature>
<sequence length="272" mass="30412">MTKTTKTIMAADDLMYLGSSFQRPADLQQTSSVPQSDPPSINGSYCTQPFRNDCDSREWKFGDEVKTICPASLHFEGCRLLATDTPFLPDHANDVPINDDFNWLCDTPEQDFNYEPEEDECSWLEIAELVEIFYDSGSPGYHSIGPTSKHMQSRGRTENLCRHTPNNITHGTSTLASSTPSTSSFFTEAHAQDHSTPPESRHPEIGSSSTFSREAMKNVQVIDLTGDDNYPLLEPLLSPTHVLPKKKPTARPHAVINLTQYNLDKDDEKMKA</sequence>
<proteinExistence type="predicted"/>
<reference evidence="2 3" key="1">
    <citation type="journal article" date="2011" name="PLoS Genet.">
        <title>Genome sequencing and comparative transcriptomics of the model entomopathogenic fungi Metarhizium anisopliae and M. acridum.</title>
        <authorList>
            <person name="Gao Q."/>
            <person name="Jin K."/>
            <person name="Ying S.H."/>
            <person name="Zhang Y."/>
            <person name="Xiao G."/>
            <person name="Shang Y."/>
            <person name="Duan Z."/>
            <person name="Hu X."/>
            <person name="Xie X.Q."/>
            <person name="Zhou G."/>
            <person name="Peng G."/>
            <person name="Luo Z."/>
            <person name="Huang W."/>
            <person name="Wang B."/>
            <person name="Fang W."/>
            <person name="Wang S."/>
            <person name="Zhong Y."/>
            <person name="Ma L.J."/>
            <person name="St Leger R.J."/>
            <person name="Zhao G.P."/>
            <person name="Pei Y."/>
            <person name="Feng M.G."/>
            <person name="Xia Y."/>
            <person name="Wang C."/>
        </authorList>
    </citation>
    <scope>NUCLEOTIDE SEQUENCE [LARGE SCALE GENOMIC DNA]</scope>
    <source>
        <strain evidence="2 3">CQMa 102</strain>
    </source>
</reference>
<evidence type="ECO:0000313" key="3">
    <source>
        <dbReference type="Proteomes" id="UP000002499"/>
    </source>
</evidence>
<protein>
    <submittedName>
        <fullName evidence="2">Uncharacterized protein</fullName>
    </submittedName>
</protein>
<accession>E9E3K0</accession>
<organism evidence="3">
    <name type="scientific">Metarhizium acridum (strain CQMa 102)</name>
    <dbReference type="NCBI Taxonomy" id="655827"/>
    <lineage>
        <taxon>Eukaryota</taxon>
        <taxon>Fungi</taxon>
        <taxon>Dikarya</taxon>
        <taxon>Ascomycota</taxon>
        <taxon>Pezizomycotina</taxon>
        <taxon>Sordariomycetes</taxon>
        <taxon>Hypocreomycetidae</taxon>
        <taxon>Hypocreales</taxon>
        <taxon>Clavicipitaceae</taxon>
        <taxon>Metarhizium</taxon>
    </lineage>
</organism>